<organism evidence="2 3">
    <name type="scientific">Colletotrichum cuscutae</name>
    <dbReference type="NCBI Taxonomy" id="1209917"/>
    <lineage>
        <taxon>Eukaryota</taxon>
        <taxon>Fungi</taxon>
        <taxon>Dikarya</taxon>
        <taxon>Ascomycota</taxon>
        <taxon>Pezizomycotina</taxon>
        <taxon>Sordariomycetes</taxon>
        <taxon>Hypocreomycetidae</taxon>
        <taxon>Glomerellales</taxon>
        <taxon>Glomerellaceae</taxon>
        <taxon>Colletotrichum</taxon>
        <taxon>Colletotrichum acutatum species complex</taxon>
    </lineage>
</organism>
<proteinExistence type="predicted"/>
<keyword evidence="3" id="KW-1185">Reference proteome</keyword>
<evidence type="ECO:0000313" key="3">
    <source>
        <dbReference type="Proteomes" id="UP001239213"/>
    </source>
</evidence>
<comment type="caution">
    <text evidence="2">The sequence shown here is derived from an EMBL/GenBank/DDBJ whole genome shotgun (WGS) entry which is preliminary data.</text>
</comment>
<name>A0AAI9UCZ8_9PEZI</name>
<reference evidence="2" key="1">
    <citation type="submission" date="2016-11" db="EMBL/GenBank/DDBJ databases">
        <title>The genome sequence of Colletotrichum cuscutae.</title>
        <authorList>
            <person name="Baroncelli R."/>
        </authorList>
    </citation>
    <scope>NUCLEOTIDE SEQUENCE</scope>
    <source>
        <strain evidence="2">IMI 304802</strain>
    </source>
</reference>
<evidence type="ECO:0000256" key="1">
    <source>
        <dbReference type="SAM" id="MobiDB-lite"/>
    </source>
</evidence>
<feature type="region of interest" description="Disordered" evidence="1">
    <location>
        <begin position="92"/>
        <end position="119"/>
    </location>
</feature>
<sequence length="219" mass="23322">MEDHVTHFLLDLKDIDFTLSVAPAQLWQAGGGQHVKISVIETHGSELAGSDLGISCEASHPVGCPADAYTNTVSLVSSMPSWVINPSRASGLPDTSGLVKARERESSDKATNTVSVEDLLGPLGESPSYDAHTQSVGVRVWSVSGINRSQTSPIRHVVVLEVEYINRICPEHVLKTASSGMGVSGALSECQPGALNIDHRQIRRNEDSRGITEDAGTID</sequence>
<dbReference type="Proteomes" id="UP001239213">
    <property type="component" value="Unassembled WGS sequence"/>
</dbReference>
<accession>A0AAI9UCZ8</accession>
<dbReference type="AlphaFoldDB" id="A0AAI9UCZ8"/>
<protein>
    <submittedName>
        <fullName evidence="2">Uncharacterized protein</fullName>
    </submittedName>
</protein>
<dbReference type="EMBL" id="MPDP01000288">
    <property type="protein sequence ID" value="KAK1456089.1"/>
    <property type="molecule type" value="Genomic_DNA"/>
</dbReference>
<evidence type="ECO:0000313" key="2">
    <source>
        <dbReference type="EMBL" id="KAK1456089.1"/>
    </source>
</evidence>
<gene>
    <name evidence="2" type="ORF">CCUS01_10269</name>
</gene>